<dbReference type="RefSeq" id="WP_102198246.1">
    <property type="nucleotide sequence ID" value="NZ_PNHP01000004.1"/>
</dbReference>
<keyword evidence="1" id="KW-1133">Transmembrane helix</keyword>
<feature type="transmembrane region" description="Helical" evidence="1">
    <location>
        <begin position="95"/>
        <end position="119"/>
    </location>
</feature>
<evidence type="ECO:0000313" key="3">
    <source>
        <dbReference type="Proteomes" id="UP000235658"/>
    </source>
</evidence>
<accession>A0A2N6UI45</accession>
<feature type="transmembrane region" description="Helical" evidence="1">
    <location>
        <begin position="16"/>
        <end position="33"/>
    </location>
</feature>
<proteinExistence type="predicted"/>
<evidence type="ECO:0000313" key="2">
    <source>
        <dbReference type="EMBL" id="PMC81203.1"/>
    </source>
</evidence>
<reference evidence="2 3" key="1">
    <citation type="submission" date="2017-09" db="EMBL/GenBank/DDBJ databases">
        <title>Bacterial strain isolated from the female urinary microbiota.</title>
        <authorList>
            <person name="Thomas-White K."/>
            <person name="Kumar N."/>
            <person name="Forster S."/>
            <person name="Putonti C."/>
            <person name="Lawley T."/>
            <person name="Wolfe A.J."/>
        </authorList>
    </citation>
    <scope>NUCLEOTIDE SEQUENCE [LARGE SCALE GENOMIC DNA]</scope>
    <source>
        <strain evidence="2 3">UMB0204</strain>
    </source>
</reference>
<name>A0A2N6UI45_9FIRM</name>
<feature type="transmembrane region" description="Helical" evidence="1">
    <location>
        <begin position="45"/>
        <end position="66"/>
    </location>
</feature>
<keyword evidence="1" id="KW-0812">Transmembrane</keyword>
<dbReference type="Proteomes" id="UP000235658">
    <property type="component" value="Unassembled WGS sequence"/>
</dbReference>
<organism evidence="2 3">
    <name type="scientific">Anaerococcus hydrogenalis</name>
    <dbReference type="NCBI Taxonomy" id="33029"/>
    <lineage>
        <taxon>Bacteria</taxon>
        <taxon>Bacillati</taxon>
        <taxon>Bacillota</taxon>
        <taxon>Tissierellia</taxon>
        <taxon>Tissierellales</taxon>
        <taxon>Peptoniphilaceae</taxon>
        <taxon>Anaerococcus</taxon>
    </lineage>
</organism>
<keyword evidence="1" id="KW-0472">Membrane</keyword>
<comment type="caution">
    <text evidence="2">The sequence shown here is derived from an EMBL/GenBank/DDBJ whole genome shotgun (WGS) entry which is preliminary data.</text>
</comment>
<evidence type="ECO:0000256" key="1">
    <source>
        <dbReference type="SAM" id="Phobius"/>
    </source>
</evidence>
<feature type="transmembrane region" description="Helical" evidence="1">
    <location>
        <begin position="237"/>
        <end position="258"/>
    </location>
</feature>
<dbReference type="EMBL" id="PNHP01000004">
    <property type="protein sequence ID" value="PMC81203.1"/>
    <property type="molecule type" value="Genomic_DNA"/>
</dbReference>
<sequence length="270" mass="30228">MSKLLKRQLKENIRDILPWIIVPIILSIVLNFINSYLDSAFLDFITVLSMLLMYSSFAVSMIIVILNDYKKFYGDQAAFYDVLPVKSKDVTTSRILNIMIIAILAGFIFLLEFFGSFLITTGARGEEISLIFRQIKTVLGQFPTKTIIIFIITVLISLLATFTRILASISIGSSKTFKDLGKFGPVLVFILITIVISILGLTFGVKFLETFSVNVAKSSDQIQNGFYLSNVESVEELTRIMGLGTILNMVVSAVQIYLTNFFHKNKLTVA</sequence>
<dbReference type="GeneID" id="84578874"/>
<protein>
    <submittedName>
        <fullName evidence="2">Uncharacterized protein</fullName>
    </submittedName>
</protein>
<feature type="transmembrane region" description="Helical" evidence="1">
    <location>
        <begin position="147"/>
        <end position="171"/>
    </location>
</feature>
<feature type="transmembrane region" description="Helical" evidence="1">
    <location>
        <begin position="183"/>
        <end position="205"/>
    </location>
</feature>
<gene>
    <name evidence="2" type="ORF">CJ192_06715</name>
</gene>
<dbReference type="AlphaFoldDB" id="A0A2N6UI45"/>